<dbReference type="EMBL" id="GECU01013630">
    <property type="protein sequence ID" value="JAS94076.1"/>
    <property type="molecule type" value="Transcribed_RNA"/>
</dbReference>
<gene>
    <name evidence="2" type="ORF">g.57875</name>
</gene>
<proteinExistence type="predicted"/>
<feature type="non-terminal residue" evidence="2">
    <location>
        <position position="1"/>
    </location>
</feature>
<feature type="region of interest" description="Disordered" evidence="1">
    <location>
        <begin position="66"/>
        <end position="136"/>
    </location>
</feature>
<name>A0A1B6J4G3_9HEMI</name>
<organism evidence="2">
    <name type="scientific">Homalodisca liturata</name>
    <dbReference type="NCBI Taxonomy" id="320908"/>
    <lineage>
        <taxon>Eukaryota</taxon>
        <taxon>Metazoa</taxon>
        <taxon>Ecdysozoa</taxon>
        <taxon>Arthropoda</taxon>
        <taxon>Hexapoda</taxon>
        <taxon>Insecta</taxon>
        <taxon>Pterygota</taxon>
        <taxon>Neoptera</taxon>
        <taxon>Paraneoptera</taxon>
        <taxon>Hemiptera</taxon>
        <taxon>Auchenorrhyncha</taxon>
        <taxon>Membracoidea</taxon>
        <taxon>Cicadellidae</taxon>
        <taxon>Cicadellinae</taxon>
        <taxon>Proconiini</taxon>
        <taxon>Homalodisca</taxon>
    </lineage>
</organism>
<evidence type="ECO:0000313" key="2">
    <source>
        <dbReference type="EMBL" id="JAS94076.1"/>
    </source>
</evidence>
<feature type="compositionally biased region" description="Basic and acidic residues" evidence="1">
    <location>
        <begin position="21"/>
        <end position="54"/>
    </location>
</feature>
<feature type="region of interest" description="Disordered" evidence="1">
    <location>
        <begin position="1"/>
        <end position="54"/>
    </location>
</feature>
<reference evidence="2" key="1">
    <citation type="submission" date="2015-11" db="EMBL/GenBank/DDBJ databases">
        <title>De novo transcriptome assembly of four potential Pierce s Disease insect vectors from Arizona vineyards.</title>
        <authorList>
            <person name="Tassone E.E."/>
        </authorList>
    </citation>
    <scope>NUCLEOTIDE SEQUENCE</scope>
</reference>
<sequence length="136" mass="15619">QILGAFPVRSRVHPRNNNPPARDRVAYRRIRDAQHAETHLAGDRADTFPADEHRRRLDRRRALGDYLRSSASSFCLPVHRQKRRGEDLHRQPRSERGPEQGNGGYDGAPDSPPRRRKNHEDAGEPGEVQPPERRAE</sequence>
<accession>A0A1B6J4G3</accession>
<feature type="compositionally biased region" description="Basic and acidic residues" evidence="1">
    <location>
        <begin position="84"/>
        <end position="98"/>
    </location>
</feature>
<dbReference type="AlphaFoldDB" id="A0A1B6J4G3"/>
<protein>
    <submittedName>
        <fullName evidence="2">Uncharacterized protein</fullName>
    </submittedName>
</protein>
<evidence type="ECO:0000256" key="1">
    <source>
        <dbReference type="SAM" id="MobiDB-lite"/>
    </source>
</evidence>
<feature type="non-terminal residue" evidence="2">
    <location>
        <position position="136"/>
    </location>
</feature>